<evidence type="ECO:0000313" key="2">
    <source>
        <dbReference type="EMBL" id="CAG5067739.1"/>
    </source>
</evidence>
<feature type="transmembrane region" description="Helical" evidence="1">
    <location>
        <begin position="14"/>
        <end position="37"/>
    </location>
</feature>
<keyword evidence="3" id="KW-1185">Reference proteome</keyword>
<comment type="caution">
    <text evidence="2">The sequence shown here is derived from an EMBL/GenBank/DDBJ whole genome shotgun (WGS) entry which is preliminary data.</text>
</comment>
<dbReference type="Proteomes" id="UP000679725">
    <property type="component" value="Unassembled WGS sequence"/>
</dbReference>
<sequence>MGFTDKKNFSNAEVGISVIQPAAIIIYSFYSVLLFVVTSAKSRVKPAVHGAVCTPHINKKRYRQRKARQYRKFLANSMVTSSDVNTRCY</sequence>
<protein>
    <submittedName>
        <fullName evidence="2">Uncharacterized protein</fullName>
    </submittedName>
</protein>
<organism evidence="2 3">
    <name type="scientific">Dyadobacter linearis</name>
    <dbReference type="NCBI Taxonomy" id="2823330"/>
    <lineage>
        <taxon>Bacteria</taxon>
        <taxon>Pseudomonadati</taxon>
        <taxon>Bacteroidota</taxon>
        <taxon>Cytophagia</taxon>
        <taxon>Cytophagales</taxon>
        <taxon>Spirosomataceae</taxon>
        <taxon>Dyadobacter</taxon>
    </lineage>
</organism>
<evidence type="ECO:0000256" key="1">
    <source>
        <dbReference type="SAM" id="Phobius"/>
    </source>
</evidence>
<proteinExistence type="predicted"/>
<gene>
    <name evidence="2" type="ORF">DYBT9623_00461</name>
</gene>
<reference evidence="2 3" key="1">
    <citation type="submission" date="2021-04" db="EMBL/GenBank/DDBJ databases">
        <authorList>
            <person name="Rodrigo-Torres L."/>
            <person name="Arahal R. D."/>
            <person name="Lucena T."/>
        </authorList>
    </citation>
    <scope>NUCLEOTIDE SEQUENCE [LARGE SCALE GENOMIC DNA]</scope>
    <source>
        <strain evidence="2 3">CECT 9623</strain>
    </source>
</reference>
<accession>A0ABM8UJS3</accession>
<dbReference type="EMBL" id="CAJRAU010000001">
    <property type="protein sequence ID" value="CAG5067739.1"/>
    <property type="molecule type" value="Genomic_DNA"/>
</dbReference>
<keyword evidence="1" id="KW-0472">Membrane</keyword>
<evidence type="ECO:0000313" key="3">
    <source>
        <dbReference type="Proteomes" id="UP000679725"/>
    </source>
</evidence>
<name>A0ABM8UJS3_9BACT</name>
<keyword evidence="1" id="KW-0812">Transmembrane</keyword>
<keyword evidence="1" id="KW-1133">Transmembrane helix</keyword>